<gene>
    <name evidence="1" type="ORF">A3770_02p12230</name>
</gene>
<proteinExistence type="predicted"/>
<dbReference type="AlphaFoldDB" id="A0A5B8MGB5"/>
<organism evidence="1 2">
    <name type="scientific">Chloropicon primus</name>
    <dbReference type="NCBI Taxonomy" id="1764295"/>
    <lineage>
        <taxon>Eukaryota</taxon>
        <taxon>Viridiplantae</taxon>
        <taxon>Chlorophyta</taxon>
        <taxon>Chloropicophyceae</taxon>
        <taxon>Chloropicales</taxon>
        <taxon>Chloropicaceae</taxon>
        <taxon>Chloropicon</taxon>
    </lineage>
</organism>
<sequence>MGGGGGYRRSREGCWTFRGSAHYQFHLVKSSVARQYVPPEMPLVELNGYTLGGFYYANYEDSPAGPMDELVVLSGLVWNAPTSCAWASHVLLDLKKDLIQCPAWFQPGSIALAATEGVAALAAKSRVGQTNFVHGGKHWRWRGCCPSRYRRGALPYCIWGRTKLRTGDVPSLMVVRFLGFYHSCALSAAQWRCSSESMLRTSWRCCIHRRRRISLVWSSSPKTF</sequence>
<keyword evidence="2" id="KW-1185">Reference proteome</keyword>
<accession>A0A5B8MGB5</accession>
<dbReference type="OrthoDB" id="9970474at2759"/>
<reference evidence="1 2" key="1">
    <citation type="submission" date="2018-07" db="EMBL/GenBank/DDBJ databases">
        <title>The complete nuclear genome of the prasinophyte Chloropicon primus (CCMP1205).</title>
        <authorList>
            <person name="Pombert J.-F."/>
            <person name="Otis C."/>
            <person name="Turmel M."/>
            <person name="Lemieux C."/>
        </authorList>
    </citation>
    <scope>NUCLEOTIDE SEQUENCE [LARGE SCALE GENOMIC DNA]</scope>
    <source>
        <strain evidence="1 2">CCMP1205</strain>
    </source>
</reference>
<evidence type="ECO:0000313" key="2">
    <source>
        <dbReference type="Proteomes" id="UP000316726"/>
    </source>
</evidence>
<dbReference type="PANTHER" id="PTHR35467">
    <property type="match status" value="1"/>
</dbReference>
<dbReference type="Proteomes" id="UP000316726">
    <property type="component" value="Chromosome 2"/>
</dbReference>
<name>A0A5B8MGB5_9CHLO</name>
<dbReference type="STRING" id="1764295.A0A5B8MGB5"/>
<dbReference type="EMBL" id="CP031035">
    <property type="protein sequence ID" value="QDZ18705.1"/>
    <property type="molecule type" value="Genomic_DNA"/>
</dbReference>
<evidence type="ECO:0000313" key="1">
    <source>
        <dbReference type="EMBL" id="QDZ18705.1"/>
    </source>
</evidence>
<evidence type="ECO:0008006" key="3">
    <source>
        <dbReference type="Google" id="ProtNLM"/>
    </source>
</evidence>
<dbReference type="PANTHER" id="PTHR35467:SF2">
    <property type="entry name" value="PROTEIN NEOXANTHIN-DEFICIENT 1"/>
    <property type="match status" value="1"/>
</dbReference>
<protein>
    <recommendedName>
        <fullName evidence="3">Protein NEOXANTHIN-DEFICIENT 1</fullName>
    </recommendedName>
</protein>
<dbReference type="InterPro" id="IPR039343">
    <property type="entry name" value="NDX1-like"/>
</dbReference>